<feature type="non-terminal residue" evidence="3">
    <location>
        <position position="1"/>
    </location>
</feature>
<dbReference type="Proteomes" id="UP000054270">
    <property type="component" value="Unassembled WGS sequence"/>
</dbReference>
<evidence type="ECO:0000313" key="4">
    <source>
        <dbReference type="Proteomes" id="UP000054270"/>
    </source>
</evidence>
<evidence type="ECO:0000313" key="2">
    <source>
        <dbReference type="EMBL" id="KJA23884.1"/>
    </source>
</evidence>
<sequence>YPTLFMAAIDYLAIQGSAVPCERVFSSAKETTTPRRNRIHADLMEMLQMLKFSLKGGESLNFTQGTSREDVVSYLDTLLDEENSVPEDIHAYMQSLLATVQ</sequence>
<dbReference type="AlphaFoldDB" id="A0A0D2PWU0"/>
<gene>
    <name evidence="3" type="ORF">HYPSUDRAFT_137052</name>
    <name evidence="2" type="ORF">HYPSUDRAFT_137228</name>
</gene>
<dbReference type="InterPro" id="IPR012337">
    <property type="entry name" value="RNaseH-like_sf"/>
</dbReference>
<keyword evidence="4" id="KW-1185">Reference proteome</keyword>
<evidence type="ECO:0000259" key="1">
    <source>
        <dbReference type="Pfam" id="PF05699"/>
    </source>
</evidence>
<dbReference type="Pfam" id="PF05699">
    <property type="entry name" value="Dimer_Tnp_hAT"/>
    <property type="match status" value="1"/>
</dbReference>
<dbReference type="SUPFAM" id="SSF53098">
    <property type="entry name" value="Ribonuclease H-like"/>
    <property type="match status" value="1"/>
</dbReference>
<accession>A0A0D2PWU0</accession>
<dbReference type="EMBL" id="KN817540">
    <property type="protein sequence ID" value="KJA23950.1"/>
    <property type="molecule type" value="Genomic_DNA"/>
</dbReference>
<protein>
    <recommendedName>
        <fullName evidence="1">HAT C-terminal dimerisation domain-containing protein</fullName>
    </recommendedName>
</protein>
<evidence type="ECO:0000313" key="3">
    <source>
        <dbReference type="EMBL" id="KJA23950.1"/>
    </source>
</evidence>
<reference evidence="3" key="2">
    <citation type="submission" date="2014-04" db="EMBL/GenBank/DDBJ databases">
        <title>Evolutionary Origins and Diversification of the Mycorrhizal Mutualists.</title>
        <authorList>
            <consortium name="DOE Joint Genome Institute"/>
            <person name="Kohler A."/>
            <person name="Kuo A."/>
            <person name="Nagy L.G."/>
            <person name="Floudas D."/>
            <person name="Copeland A."/>
            <person name="Barry K.W."/>
            <person name="Cichocki N."/>
            <person name="Veneault-Fourrey C."/>
            <person name="LaButti K."/>
            <person name="Lindquist E.A."/>
            <person name="Lipzen A."/>
            <person name="Lundell T."/>
            <person name="Morin E."/>
            <person name="Murat C."/>
            <person name="Riley R."/>
            <person name="Ohm R."/>
            <person name="Sun H."/>
            <person name="Tunlid A."/>
            <person name="Henrissat B."/>
            <person name="Grigoriev I.V."/>
            <person name="Hibbett D.S."/>
            <person name="Martin F."/>
            <person name="Consortium M.G."/>
        </authorList>
    </citation>
    <scope>NUCLEOTIDE SEQUENCE [LARGE SCALE GENOMIC DNA]</scope>
    <source>
        <strain evidence="3">FD-334 SS-4</strain>
    </source>
</reference>
<proteinExistence type="predicted"/>
<reference evidence="4" key="1">
    <citation type="submission" date="2014-04" db="EMBL/GenBank/DDBJ databases">
        <title>Evolutionary Origins and Diversification of the Mycorrhizal Mutualists.</title>
        <authorList>
            <consortium name="DOE Joint Genome Institute"/>
            <consortium name="Mycorrhizal Genomics Consortium"/>
            <person name="Kohler A."/>
            <person name="Kuo A."/>
            <person name="Nagy L.G."/>
            <person name="Floudas D."/>
            <person name="Copeland A."/>
            <person name="Barry K.W."/>
            <person name="Cichocki N."/>
            <person name="Veneault-Fourrey C."/>
            <person name="LaButti K."/>
            <person name="Lindquist E.A."/>
            <person name="Lipzen A."/>
            <person name="Lundell T."/>
            <person name="Morin E."/>
            <person name="Murat C."/>
            <person name="Riley R."/>
            <person name="Ohm R."/>
            <person name="Sun H."/>
            <person name="Tunlid A."/>
            <person name="Henrissat B."/>
            <person name="Grigoriev I.V."/>
            <person name="Hibbett D.S."/>
            <person name="Martin F."/>
        </authorList>
    </citation>
    <scope>NUCLEOTIDE SEQUENCE [LARGE SCALE GENOMIC DNA]</scope>
    <source>
        <strain evidence="4">FD-334 SS-4</strain>
    </source>
</reference>
<name>A0A0D2PWU0_HYPSF</name>
<feature type="domain" description="HAT C-terminal dimerisation" evidence="1">
    <location>
        <begin position="1"/>
        <end position="52"/>
    </location>
</feature>
<dbReference type="OrthoDB" id="3262464at2759"/>
<dbReference type="OMA" id="HAWKPEV"/>
<dbReference type="InterPro" id="IPR008906">
    <property type="entry name" value="HATC_C_dom"/>
</dbReference>
<organism evidence="3 4">
    <name type="scientific">Hypholoma sublateritium (strain FD-334 SS-4)</name>
    <dbReference type="NCBI Taxonomy" id="945553"/>
    <lineage>
        <taxon>Eukaryota</taxon>
        <taxon>Fungi</taxon>
        <taxon>Dikarya</taxon>
        <taxon>Basidiomycota</taxon>
        <taxon>Agaricomycotina</taxon>
        <taxon>Agaricomycetes</taxon>
        <taxon>Agaricomycetidae</taxon>
        <taxon>Agaricales</taxon>
        <taxon>Agaricineae</taxon>
        <taxon>Strophariaceae</taxon>
        <taxon>Hypholoma</taxon>
    </lineage>
</organism>
<dbReference type="EMBL" id="KN817540">
    <property type="protein sequence ID" value="KJA23884.1"/>
    <property type="molecule type" value="Genomic_DNA"/>
</dbReference>
<dbReference type="GO" id="GO:0046983">
    <property type="term" value="F:protein dimerization activity"/>
    <property type="evidence" value="ECO:0007669"/>
    <property type="project" value="InterPro"/>
</dbReference>